<evidence type="ECO:0000313" key="11">
    <source>
        <dbReference type="Proteomes" id="UP001595752"/>
    </source>
</evidence>
<dbReference type="HAMAP" id="MF_01376">
    <property type="entry name" value="PhnW_aminotrans_5"/>
    <property type="match status" value="1"/>
</dbReference>
<dbReference type="EC" id="2.6.1.37" evidence="7"/>
<evidence type="ECO:0000256" key="1">
    <source>
        <dbReference type="ARBA" id="ARBA00001933"/>
    </source>
</evidence>
<gene>
    <name evidence="7" type="primary">phnW</name>
    <name evidence="10" type="ORF">ACFOU2_18735</name>
</gene>
<comment type="cofactor">
    <cofactor evidence="1 7">
        <name>pyridoxal 5'-phosphate</name>
        <dbReference type="ChEBI" id="CHEBI:597326"/>
    </cofactor>
</comment>
<dbReference type="RefSeq" id="WP_377917771.1">
    <property type="nucleotide sequence ID" value="NZ_JBHRZT010000070.1"/>
</dbReference>
<dbReference type="SUPFAM" id="SSF53448">
    <property type="entry name" value="Nucleotide-diphospho-sugar transferases"/>
    <property type="match status" value="1"/>
</dbReference>
<dbReference type="Gene3D" id="3.90.1150.10">
    <property type="entry name" value="Aspartate Aminotransferase, domain 1"/>
    <property type="match status" value="1"/>
</dbReference>
<evidence type="ECO:0000256" key="3">
    <source>
        <dbReference type="ARBA" id="ARBA00022679"/>
    </source>
</evidence>
<evidence type="ECO:0000256" key="6">
    <source>
        <dbReference type="ARBA" id="ARBA00049460"/>
    </source>
</evidence>
<name>A0ABV8B575_9BACI</name>
<keyword evidence="2 7" id="KW-0032">Aminotransferase</keyword>
<dbReference type="Gene3D" id="3.90.550.10">
    <property type="entry name" value="Spore Coat Polysaccharide Biosynthesis Protein SpsA, Chain A"/>
    <property type="match status" value="1"/>
</dbReference>
<dbReference type="Pfam" id="PF12804">
    <property type="entry name" value="NTP_transf_3"/>
    <property type="match status" value="1"/>
</dbReference>
<feature type="domain" description="MobA-like NTP transferase" evidence="9">
    <location>
        <begin position="5"/>
        <end position="131"/>
    </location>
</feature>
<keyword evidence="5 7" id="KW-0670">Pyruvate</keyword>
<feature type="domain" description="Aminotransferase class V" evidence="8">
    <location>
        <begin position="267"/>
        <end position="546"/>
    </location>
</feature>
<organism evidence="10 11">
    <name type="scientific">Bacillus songklensis</name>
    <dbReference type="NCBI Taxonomy" id="1069116"/>
    <lineage>
        <taxon>Bacteria</taxon>
        <taxon>Bacillati</taxon>
        <taxon>Bacillota</taxon>
        <taxon>Bacilli</taxon>
        <taxon>Bacillales</taxon>
        <taxon>Bacillaceae</taxon>
        <taxon>Bacillus</taxon>
    </lineage>
</organism>
<dbReference type="SUPFAM" id="SSF53383">
    <property type="entry name" value="PLP-dependent transferases"/>
    <property type="match status" value="1"/>
</dbReference>
<evidence type="ECO:0000256" key="2">
    <source>
        <dbReference type="ARBA" id="ARBA00022576"/>
    </source>
</evidence>
<dbReference type="InterPro" id="IPR015422">
    <property type="entry name" value="PyrdxlP-dep_Trfase_small"/>
</dbReference>
<comment type="function">
    <text evidence="7">Involved in phosphonate degradation.</text>
</comment>
<proteinExistence type="inferred from homology"/>
<dbReference type="EMBL" id="JBHRZT010000070">
    <property type="protein sequence ID" value="MFC3885407.1"/>
    <property type="molecule type" value="Genomic_DNA"/>
</dbReference>
<dbReference type="Proteomes" id="UP001595752">
    <property type="component" value="Unassembled WGS sequence"/>
</dbReference>
<evidence type="ECO:0000259" key="9">
    <source>
        <dbReference type="Pfam" id="PF12804"/>
    </source>
</evidence>
<dbReference type="InterPro" id="IPR015424">
    <property type="entry name" value="PyrdxlP-dep_Trfase"/>
</dbReference>
<dbReference type="InterPro" id="IPR015421">
    <property type="entry name" value="PyrdxlP-dep_Trfase_major"/>
</dbReference>
<dbReference type="InterPro" id="IPR012703">
    <property type="entry name" value="NH2EtPonate_pyrv_transaminase"/>
</dbReference>
<evidence type="ECO:0000313" key="10">
    <source>
        <dbReference type="EMBL" id="MFC3885407.1"/>
    </source>
</evidence>
<comment type="similarity">
    <text evidence="7">Belongs to the class-V pyridoxal-phosphate-dependent aminotransferase family. PhnW subfamily.</text>
</comment>
<dbReference type="CDD" id="cd02523">
    <property type="entry name" value="PC_cytidylyltransferase"/>
    <property type="match status" value="1"/>
</dbReference>
<dbReference type="PANTHER" id="PTHR42778:SF1">
    <property type="entry name" value="2-AMINOETHYLPHOSPHONATE--PYRUVATE TRANSAMINASE"/>
    <property type="match status" value="1"/>
</dbReference>
<keyword evidence="4 7" id="KW-0663">Pyridoxal phosphate</keyword>
<dbReference type="GO" id="GO:0047304">
    <property type="term" value="F:2-aminoethylphosphonate-pyruvate transaminase activity"/>
    <property type="evidence" value="ECO:0007669"/>
    <property type="project" value="UniProtKB-EC"/>
</dbReference>
<dbReference type="PANTHER" id="PTHR42778">
    <property type="entry name" value="2-AMINOETHYLPHOSPHONATE--PYRUVATE TRANSAMINASE"/>
    <property type="match status" value="1"/>
</dbReference>
<evidence type="ECO:0000259" key="8">
    <source>
        <dbReference type="Pfam" id="PF00266"/>
    </source>
</evidence>
<comment type="subunit">
    <text evidence="7">Homodimer.</text>
</comment>
<reference evidence="11" key="1">
    <citation type="journal article" date="2019" name="Int. J. Syst. Evol. Microbiol.">
        <title>The Global Catalogue of Microorganisms (GCM) 10K type strain sequencing project: providing services to taxonomists for standard genome sequencing and annotation.</title>
        <authorList>
            <consortium name="The Broad Institute Genomics Platform"/>
            <consortium name="The Broad Institute Genome Sequencing Center for Infectious Disease"/>
            <person name="Wu L."/>
            <person name="Ma J."/>
        </authorList>
    </citation>
    <scope>NUCLEOTIDE SEQUENCE [LARGE SCALE GENOMIC DNA]</scope>
    <source>
        <strain evidence="11">CCUG 61889</strain>
    </source>
</reference>
<dbReference type="InterPro" id="IPR000192">
    <property type="entry name" value="Aminotrans_V_dom"/>
</dbReference>
<dbReference type="InterPro" id="IPR029044">
    <property type="entry name" value="Nucleotide-diphossugar_trans"/>
</dbReference>
<dbReference type="Gene3D" id="3.40.640.10">
    <property type="entry name" value="Type I PLP-dependent aspartate aminotransferase-like (Major domain)"/>
    <property type="match status" value="1"/>
</dbReference>
<sequence>MIKTAVILAAGMGSRIREWTGNRPKGFLMIDEKPIIENSISKLLEMGISKIFIGTGYMREAYEKLAFKYPQIQCIYNPKYETTGSMLTLYQLKDYIKEDFLLLESDLIYEKVALQTLIENKRSDVILASKLTHTGDEVYIETDENHYLVNMSKKQEDLNSIYAELVGLTKLSYPTFQKMCTYVKKVFQTRGNIDYEDGLVGISKEVALYVHKLSDLVWCEVDDENHWTRAVNIISPIIKARESIQTSVKRNILLNPGPATTTDTVKYAQVIPDICPREKEFGQIMEFISTELTKFVANPEEYTTVLFGGSGTAAVESVLSSVIGQDAVVIVNNGAYGKRMCKIAEIYGLNYLEYESPVDNVIDLNHLELFVQNAPQKVSYLALVHCETTTGLLNNIEAVGELCRKNNILMIVDAMSSFAGIPIDMKKMNICYLAASSNKNLQGMAGVSFVVARKDHLEKTRQIKPRNLYLHLYDQYHNFKMTKQMRFTPPVQTLYALKQAIIETQWEGIQNRYARYSKSWDTLIEGITRLGLTHLVPKKHHSKIITSIIEPSYQNYEFNKMHDFFYREGFTIYPGKVDMLGTFRVANIGDITYKDMEVFILLLEQYLEGSKGG</sequence>
<keyword evidence="11" id="KW-1185">Reference proteome</keyword>
<comment type="caution">
    <text evidence="10">The sequence shown here is derived from an EMBL/GenBank/DDBJ whole genome shotgun (WGS) entry which is preliminary data.</text>
</comment>
<feature type="modified residue" description="N6-(pyridoxal phosphate)lysine" evidence="7">
    <location>
        <position position="439"/>
    </location>
</feature>
<dbReference type="NCBIfam" id="NF010006">
    <property type="entry name" value="PRK13479.1"/>
    <property type="match status" value="1"/>
</dbReference>
<keyword evidence="3 7" id="KW-0808">Transferase</keyword>
<dbReference type="Pfam" id="PF00266">
    <property type="entry name" value="Aminotran_5"/>
    <property type="match status" value="1"/>
</dbReference>
<evidence type="ECO:0000256" key="5">
    <source>
        <dbReference type="ARBA" id="ARBA00023317"/>
    </source>
</evidence>
<protein>
    <recommendedName>
        <fullName evidence="7">2-aminoethylphosphonate--pyruvate transaminase</fullName>
        <ecNumber evidence="7">2.6.1.37</ecNumber>
    </recommendedName>
    <alternativeName>
        <fullName evidence="7">2-aminoethylphosphonate aminotransferase</fullName>
    </alternativeName>
    <alternativeName>
        <fullName evidence="7">AEP transaminase</fullName>
        <shortName evidence="7">AEPT</shortName>
    </alternativeName>
</protein>
<comment type="catalytic activity">
    <reaction evidence="6 7">
        <text>(2-aminoethyl)phosphonate + pyruvate = phosphonoacetaldehyde + L-alanine</text>
        <dbReference type="Rhea" id="RHEA:17021"/>
        <dbReference type="ChEBI" id="CHEBI:15361"/>
        <dbReference type="ChEBI" id="CHEBI:57418"/>
        <dbReference type="ChEBI" id="CHEBI:57972"/>
        <dbReference type="ChEBI" id="CHEBI:58383"/>
        <dbReference type="EC" id="2.6.1.37"/>
    </reaction>
</comment>
<dbReference type="InterPro" id="IPR025877">
    <property type="entry name" value="MobA-like_NTP_Trfase"/>
</dbReference>
<dbReference type="NCBIfam" id="TIGR03301">
    <property type="entry name" value="PhnW-AepZ"/>
    <property type="match status" value="1"/>
</dbReference>
<accession>A0ABV8B575</accession>
<evidence type="ECO:0000256" key="4">
    <source>
        <dbReference type="ARBA" id="ARBA00022898"/>
    </source>
</evidence>
<evidence type="ECO:0000256" key="7">
    <source>
        <dbReference type="HAMAP-Rule" id="MF_01376"/>
    </source>
</evidence>